<feature type="compositionally biased region" description="Basic and acidic residues" evidence="2">
    <location>
        <begin position="198"/>
        <end position="212"/>
    </location>
</feature>
<dbReference type="PANTHER" id="PTHR42067:SF1">
    <property type="entry name" value="MITOTIC APPARATUS PROTEIN P62"/>
    <property type="match status" value="1"/>
</dbReference>
<feature type="coiled-coil region" evidence="1">
    <location>
        <begin position="134"/>
        <end position="197"/>
    </location>
</feature>
<evidence type="ECO:0000313" key="4">
    <source>
        <dbReference type="EMBL" id="RFU33426.1"/>
    </source>
</evidence>
<dbReference type="Pfam" id="PF21924">
    <property type="entry name" value="XRCC4_CC"/>
    <property type="match status" value="1"/>
</dbReference>
<dbReference type="STRING" id="5539.A0A3E2HJ17"/>
<feature type="non-terminal residue" evidence="4">
    <location>
        <position position="369"/>
    </location>
</feature>
<dbReference type="PANTHER" id="PTHR42067">
    <property type="entry name" value="YALI0C15378P"/>
    <property type="match status" value="1"/>
</dbReference>
<reference evidence="4 5" key="1">
    <citation type="submission" date="2018-05" db="EMBL/GenBank/DDBJ databases">
        <title>Draft genome sequence of Scytalidium lignicola DSM 105466, a ubiquitous saprotrophic fungus.</title>
        <authorList>
            <person name="Buettner E."/>
            <person name="Gebauer A.M."/>
            <person name="Hofrichter M."/>
            <person name="Liers C."/>
            <person name="Kellner H."/>
        </authorList>
    </citation>
    <scope>NUCLEOTIDE SEQUENCE [LARGE SCALE GENOMIC DNA]</scope>
    <source>
        <strain evidence="4 5">DSM 105466</strain>
    </source>
</reference>
<evidence type="ECO:0000259" key="3">
    <source>
        <dbReference type="Pfam" id="PF21924"/>
    </source>
</evidence>
<feature type="compositionally biased region" description="Basic and acidic residues" evidence="2">
    <location>
        <begin position="324"/>
        <end position="338"/>
    </location>
</feature>
<dbReference type="OMA" id="IQLFDWS"/>
<feature type="compositionally biased region" description="Acidic residues" evidence="2">
    <location>
        <begin position="359"/>
        <end position="369"/>
    </location>
</feature>
<dbReference type="AlphaFoldDB" id="A0A3E2HJ17"/>
<name>A0A3E2HJ17_SCYLI</name>
<keyword evidence="5" id="KW-1185">Reference proteome</keyword>
<evidence type="ECO:0000256" key="1">
    <source>
        <dbReference type="SAM" id="Coils"/>
    </source>
</evidence>
<dbReference type="OrthoDB" id="8064436at2759"/>
<proteinExistence type="predicted"/>
<feature type="non-terminal residue" evidence="4">
    <location>
        <position position="1"/>
    </location>
</feature>
<gene>
    <name evidence="4" type="ORF">B7463_g2936</name>
</gene>
<organism evidence="4 5">
    <name type="scientific">Scytalidium lignicola</name>
    <name type="common">Hyphomycete</name>
    <dbReference type="NCBI Taxonomy" id="5539"/>
    <lineage>
        <taxon>Eukaryota</taxon>
        <taxon>Fungi</taxon>
        <taxon>Dikarya</taxon>
        <taxon>Ascomycota</taxon>
        <taxon>Pezizomycotina</taxon>
        <taxon>Leotiomycetes</taxon>
        <taxon>Leotiomycetes incertae sedis</taxon>
        <taxon>Scytalidium</taxon>
    </lineage>
</organism>
<protein>
    <recommendedName>
        <fullName evidence="3">XRCC4 coiled-coil domain-containing protein</fullName>
    </recommendedName>
</protein>
<evidence type="ECO:0000313" key="5">
    <source>
        <dbReference type="Proteomes" id="UP000258309"/>
    </source>
</evidence>
<feature type="domain" description="XRCC4 coiled-coil" evidence="3">
    <location>
        <begin position="121"/>
        <end position="186"/>
    </location>
</feature>
<keyword evidence="1" id="KW-0175">Coiled coil</keyword>
<sequence>MDIMPSKLPRVLRLPRLDHAHNSDSEFVLLHVASTGTKPLDIKLIGTENTAVFAVSCTPVDDRSEDLVRNAEAVAKVDGEDKPMTVIIQKRIEGITQRLGTVTLDPKDPEDEPVDIFEWCGIALETSSGSTHELDTLKHKFKTQENEINTLKCALDDLIKAKEAHDAEMLEKFALLLNEKKLKIRDQQRLLASAKIDPAKARGVKDRSRDTTGPHLPLASRPKKRKAGRRAQDDEDDEEDKADKMDVDDAAEELENDDEDSSVDRETEDEADQETEGSDLDADAANADPPHGLIGASAEKAGGDVGRGKGKERNPPSRSTRSTSHVDDKLTTPPRREMPFAIKKSNGNSKAPPPPPVDEGSETESADEL</sequence>
<accession>A0A3E2HJ17</accession>
<dbReference type="EMBL" id="NCSJ02000036">
    <property type="protein sequence ID" value="RFU33426.1"/>
    <property type="molecule type" value="Genomic_DNA"/>
</dbReference>
<feature type="compositionally biased region" description="Basic and acidic residues" evidence="2">
    <location>
        <begin position="306"/>
        <end position="315"/>
    </location>
</feature>
<evidence type="ECO:0000256" key="2">
    <source>
        <dbReference type="SAM" id="MobiDB-lite"/>
    </source>
</evidence>
<dbReference type="Gene3D" id="1.20.5.370">
    <property type="match status" value="1"/>
</dbReference>
<dbReference type="Proteomes" id="UP000258309">
    <property type="component" value="Unassembled WGS sequence"/>
</dbReference>
<feature type="region of interest" description="Disordered" evidence="2">
    <location>
        <begin position="198"/>
        <end position="369"/>
    </location>
</feature>
<dbReference type="InterPro" id="IPR014751">
    <property type="entry name" value="XRCC4-like_C"/>
</dbReference>
<feature type="compositionally biased region" description="Acidic residues" evidence="2">
    <location>
        <begin position="248"/>
        <end position="282"/>
    </location>
</feature>
<dbReference type="SUPFAM" id="SSF58022">
    <property type="entry name" value="XRCC4, C-terminal oligomerization domain"/>
    <property type="match status" value="1"/>
</dbReference>
<dbReference type="InterPro" id="IPR053962">
    <property type="entry name" value="XRCC4_CC"/>
</dbReference>
<comment type="caution">
    <text evidence="4">The sequence shown here is derived from an EMBL/GenBank/DDBJ whole genome shotgun (WGS) entry which is preliminary data.</text>
</comment>